<feature type="compositionally biased region" description="Acidic residues" evidence="2">
    <location>
        <begin position="28"/>
        <end position="50"/>
    </location>
</feature>
<dbReference type="PANTHER" id="PTHR31662">
    <property type="entry name" value="BNAANNG10740D PROTEIN-RELATED"/>
    <property type="match status" value="1"/>
</dbReference>
<dbReference type="Pfam" id="PF04504">
    <property type="entry name" value="GeBP-like_DBD"/>
    <property type="match status" value="1"/>
</dbReference>
<feature type="compositionally biased region" description="Low complexity" evidence="2">
    <location>
        <begin position="101"/>
        <end position="122"/>
    </location>
</feature>
<evidence type="ECO:0000259" key="3">
    <source>
        <dbReference type="Pfam" id="PF04504"/>
    </source>
</evidence>
<sequence>MGKPKHVAPPEDSDDELQVPKPQPGQEDSSEEEDEATSSEEDEDTDEGEDERDKHVLLPRKPQPQVVSKPSSSSEDDSEPEPEPEPEPESEPEPEPEPEPEALSKNAKSSSKLKSPPSSAVSQAKSGSKRAAKNSIDHSKQAKRGKKAQEDHAASDEEDSKKSRDVSKSLFQRVFSEKDEIGILKGLAEFIAKTGKEPYKCAEEFYDFLKGSNLIGSNASCNQLKDKIHRLKKKFENNLAKEKSGKGTTLKPHELEAFQLGKNVWGHDGRGGKTVRNEASKKDKVNNEKAGESTPKKAVNSEPLDSRINELSGTSLALTSMLKYDGTFGKPFGEYYIRKGIELLGVSKREEIEAKWRKFEDAENKLYAEIAEFYAEQAKLLCQANSSSSS</sequence>
<proteinExistence type="inferred from homology"/>
<dbReference type="InterPro" id="IPR053932">
    <property type="entry name" value="GeBP-like_DBD"/>
</dbReference>
<evidence type="ECO:0000256" key="1">
    <source>
        <dbReference type="ARBA" id="ARBA00010820"/>
    </source>
</evidence>
<organism evidence="4 5">
    <name type="scientific">Arachis hypogaea</name>
    <name type="common">Peanut</name>
    <dbReference type="NCBI Taxonomy" id="3818"/>
    <lineage>
        <taxon>Eukaryota</taxon>
        <taxon>Viridiplantae</taxon>
        <taxon>Streptophyta</taxon>
        <taxon>Embryophyta</taxon>
        <taxon>Tracheophyta</taxon>
        <taxon>Spermatophyta</taxon>
        <taxon>Magnoliopsida</taxon>
        <taxon>eudicotyledons</taxon>
        <taxon>Gunneridae</taxon>
        <taxon>Pentapetalae</taxon>
        <taxon>rosids</taxon>
        <taxon>fabids</taxon>
        <taxon>Fabales</taxon>
        <taxon>Fabaceae</taxon>
        <taxon>Papilionoideae</taxon>
        <taxon>50 kb inversion clade</taxon>
        <taxon>dalbergioids sensu lato</taxon>
        <taxon>Dalbergieae</taxon>
        <taxon>Pterocarpus clade</taxon>
        <taxon>Arachis</taxon>
    </lineage>
</organism>
<evidence type="ECO:0000313" key="5">
    <source>
        <dbReference type="Proteomes" id="UP000289738"/>
    </source>
</evidence>
<comment type="caution">
    <text evidence="4">The sequence shown here is derived from an EMBL/GenBank/DDBJ whole genome shotgun (WGS) entry which is preliminary data.</text>
</comment>
<feature type="compositionally biased region" description="Basic and acidic residues" evidence="2">
    <location>
        <begin position="267"/>
        <end position="295"/>
    </location>
</feature>
<comment type="similarity">
    <text evidence="1">Belongs to the GeBP family.</text>
</comment>
<accession>A0A445CTY4</accession>
<feature type="compositionally biased region" description="Basic and acidic residues" evidence="2">
    <location>
        <begin position="147"/>
        <end position="167"/>
    </location>
</feature>
<keyword evidence="5" id="KW-1185">Reference proteome</keyword>
<dbReference type="GO" id="GO:0005634">
    <property type="term" value="C:nucleus"/>
    <property type="evidence" value="ECO:0007669"/>
    <property type="project" value="TreeGrafter"/>
</dbReference>
<gene>
    <name evidence="4" type="ORF">Ahy_A06g029584</name>
</gene>
<feature type="domain" description="Glabrous enhancer-binding protein-like DBD" evidence="3">
    <location>
        <begin position="171"/>
        <end position="266"/>
    </location>
</feature>
<evidence type="ECO:0000256" key="2">
    <source>
        <dbReference type="SAM" id="MobiDB-lite"/>
    </source>
</evidence>
<dbReference type="GO" id="GO:0006355">
    <property type="term" value="P:regulation of DNA-templated transcription"/>
    <property type="evidence" value="ECO:0007669"/>
    <property type="project" value="InterPro"/>
</dbReference>
<dbReference type="PANTHER" id="PTHR31662:SF33">
    <property type="entry name" value="DNA-BINDING STOREKEEPER PROTEIN TRANSCRIPTIONAL REGULATOR-LIKE PROTEIN"/>
    <property type="match status" value="1"/>
</dbReference>
<dbReference type="InterPro" id="IPR007592">
    <property type="entry name" value="GEBP"/>
</dbReference>
<feature type="region of interest" description="Disordered" evidence="2">
    <location>
        <begin position="1"/>
        <end position="167"/>
    </location>
</feature>
<feature type="compositionally biased region" description="Acidic residues" evidence="2">
    <location>
        <begin position="74"/>
        <end position="100"/>
    </location>
</feature>
<dbReference type="AlphaFoldDB" id="A0A445CTY4"/>
<dbReference type="Proteomes" id="UP000289738">
    <property type="component" value="Chromosome A06"/>
</dbReference>
<reference evidence="4 5" key="1">
    <citation type="submission" date="2019-01" db="EMBL/GenBank/DDBJ databases">
        <title>Sequencing of cultivated peanut Arachis hypogaea provides insights into genome evolution and oil improvement.</title>
        <authorList>
            <person name="Chen X."/>
        </authorList>
    </citation>
    <scope>NUCLEOTIDE SEQUENCE [LARGE SCALE GENOMIC DNA]</scope>
    <source>
        <strain evidence="5">cv. Fuhuasheng</strain>
        <tissue evidence="4">Leaves</tissue>
    </source>
</reference>
<name>A0A445CTY4_ARAHY</name>
<dbReference type="STRING" id="3818.A0A445CTY4"/>
<evidence type="ECO:0000313" key="4">
    <source>
        <dbReference type="EMBL" id="RYR54325.1"/>
    </source>
</evidence>
<protein>
    <recommendedName>
        <fullName evidence="3">Glabrous enhancer-binding protein-like DBD domain-containing protein</fullName>
    </recommendedName>
</protein>
<feature type="region of interest" description="Disordered" evidence="2">
    <location>
        <begin position="267"/>
        <end position="302"/>
    </location>
</feature>
<dbReference type="EMBL" id="SDMP01000006">
    <property type="protein sequence ID" value="RYR54325.1"/>
    <property type="molecule type" value="Genomic_DNA"/>
</dbReference>